<dbReference type="InterPro" id="IPR007588">
    <property type="entry name" value="Znf_FLYWCH"/>
</dbReference>
<evidence type="ECO:0000259" key="4">
    <source>
        <dbReference type="Pfam" id="PF04500"/>
    </source>
</evidence>
<keyword evidence="2" id="KW-0863">Zinc-finger</keyword>
<dbReference type="Pfam" id="PF04500">
    <property type="entry name" value="FLYWCH"/>
    <property type="match status" value="1"/>
</dbReference>
<evidence type="ECO:0000313" key="6">
    <source>
        <dbReference type="EMBL" id="KAL0881080.1"/>
    </source>
</evidence>
<keyword evidence="7" id="KW-1185">Reference proteome</keyword>
<organism evidence="6 7">
    <name type="scientific">Loxostege sticticalis</name>
    <name type="common">Beet webworm moth</name>
    <dbReference type="NCBI Taxonomy" id="481309"/>
    <lineage>
        <taxon>Eukaryota</taxon>
        <taxon>Metazoa</taxon>
        <taxon>Ecdysozoa</taxon>
        <taxon>Arthropoda</taxon>
        <taxon>Hexapoda</taxon>
        <taxon>Insecta</taxon>
        <taxon>Pterygota</taxon>
        <taxon>Neoptera</taxon>
        <taxon>Endopterygota</taxon>
        <taxon>Lepidoptera</taxon>
        <taxon>Glossata</taxon>
        <taxon>Ditrysia</taxon>
        <taxon>Pyraloidea</taxon>
        <taxon>Crambidae</taxon>
        <taxon>Pyraustinae</taxon>
        <taxon>Loxostege</taxon>
    </lineage>
</organism>
<feature type="domain" description="MULE transposase" evidence="5">
    <location>
        <begin position="142"/>
        <end position="206"/>
    </location>
</feature>
<reference evidence="6 7" key="1">
    <citation type="submission" date="2024-06" db="EMBL/GenBank/DDBJ databases">
        <title>A chromosome-level genome assembly of beet webworm, Loxostege sticticalis.</title>
        <authorList>
            <person name="Zhang Y."/>
        </authorList>
    </citation>
    <scope>NUCLEOTIDE SEQUENCE [LARGE SCALE GENOMIC DNA]</scope>
    <source>
        <strain evidence="6">AQ026</strain>
        <tissue evidence="6">Whole body</tissue>
    </source>
</reference>
<evidence type="ECO:0000256" key="1">
    <source>
        <dbReference type="ARBA" id="ARBA00022723"/>
    </source>
</evidence>
<dbReference type="Proteomes" id="UP001549920">
    <property type="component" value="Unassembled WGS sequence"/>
</dbReference>
<name>A0ABR3HWZ0_LOXSC</name>
<protein>
    <recommendedName>
        <fullName evidence="8">MULE transposase domain-containing protein</fullName>
    </recommendedName>
</protein>
<evidence type="ECO:0000259" key="5">
    <source>
        <dbReference type="Pfam" id="PF10551"/>
    </source>
</evidence>
<dbReference type="Gene3D" id="2.20.25.240">
    <property type="match status" value="1"/>
</dbReference>
<proteinExistence type="predicted"/>
<comment type="caution">
    <text evidence="6">The sequence shown here is derived from an EMBL/GenBank/DDBJ whole genome shotgun (WGS) entry which is preliminary data.</text>
</comment>
<gene>
    <name evidence="6" type="ORF">ABMA27_002207</name>
</gene>
<feature type="domain" description="FLYWCH-type" evidence="4">
    <location>
        <begin position="21"/>
        <end position="65"/>
    </location>
</feature>
<sequence>MPETGDSEMSNQRFHSKFTVISSQRGNDLLLYNGYKYNKQRVNLNGHTVWRCSKRKKCNVTLIIKKMPSYENLKKTLYKHRLKALQAKRTRFHRVEKVEVPGVFKQFLLADYMEKKNRVLIFASPKGRETLKTAKHFFGDGTFKICYAFLPNKKQKTYEIMFNLLKSQVPEMNPKTFTTDYESSAMLAIRETFRDVKSQGCFFHFSRACWRKAEKLGLRKTKILKSHVRRAISLAYLPKDFVMDGWLYVKGETDSNYYFGLLRQKGFISKKRAETIITQRKIEHCVQELCDGEISVGYCIEKLSNI</sequence>
<keyword evidence="3" id="KW-0862">Zinc</keyword>
<accession>A0ABR3HWZ0</accession>
<evidence type="ECO:0000256" key="2">
    <source>
        <dbReference type="ARBA" id="ARBA00022771"/>
    </source>
</evidence>
<dbReference type="InterPro" id="IPR018289">
    <property type="entry name" value="MULE_transposase_dom"/>
</dbReference>
<dbReference type="EMBL" id="JBEUOH010000012">
    <property type="protein sequence ID" value="KAL0881080.1"/>
    <property type="molecule type" value="Genomic_DNA"/>
</dbReference>
<keyword evidence="1" id="KW-0479">Metal-binding</keyword>
<evidence type="ECO:0000313" key="7">
    <source>
        <dbReference type="Proteomes" id="UP001549920"/>
    </source>
</evidence>
<evidence type="ECO:0000256" key="3">
    <source>
        <dbReference type="ARBA" id="ARBA00022833"/>
    </source>
</evidence>
<evidence type="ECO:0008006" key="8">
    <source>
        <dbReference type="Google" id="ProtNLM"/>
    </source>
</evidence>
<dbReference type="Pfam" id="PF10551">
    <property type="entry name" value="MULE"/>
    <property type="match status" value="1"/>
</dbReference>